<name>A0A016V9D8_9BILA</name>
<dbReference type="EMBL" id="JARK01001351">
    <property type="protein sequence ID" value="EYC23602.1"/>
    <property type="molecule type" value="Genomic_DNA"/>
</dbReference>
<feature type="chain" id="PRO_5001490450" evidence="1">
    <location>
        <begin position="20"/>
        <end position="96"/>
    </location>
</feature>
<evidence type="ECO:0000313" key="2">
    <source>
        <dbReference type="EMBL" id="EYC23602.1"/>
    </source>
</evidence>
<dbReference type="OrthoDB" id="5797228at2759"/>
<evidence type="ECO:0000313" key="3">
    <source>
        <dbReference type="Proteomes" id="UP000024635"/>
    </source>
</evidence>
<organism evidence="2 3">
    <name type="scientific">Ancylostoma ceylanicum</name>
    <dbReference type="NCBI Taxonomy" id="53326"/>
    <lineage>
        <taxon>Eukaryota</taxon>
        <taxon>Metazoa</taxon>
        <taxon>Ecdysozoa</taxon>
        <taxon>Nematoda</taxon>
        <taxon>Chromadorea</taxon>
        <taxon>Rhabditida</taxon>
        <taxon>Rhabditina</taxon>
        <taxon>Rhabditomorpha</taxon>
        <taxon>Strongyloidea</taxon>
        <taxon>Ancylostomatidae</taxon>
        <taxon>Ancylostomatinae</taxon>
        <taxon>Ancylostoma</taxon>
    </lineage>
</organism>
<evidence type="ECO:0000256" key="1">
    <source>
        <dbReference type="SAM" id="SignalP"/>
    </source>
</evidence>
<feature type="signal peptide" evidence="1">
    <location>
        <begin position="1"/>
        <end position="19"/>
    </location>
</feature>
<keyword evidence="1" id="KW-0732">Signal</keyword>
<accession>A0A016V9D8</accession>
<dbReference type="AlphaFoldDB" id="A0A016V9D8"/>
<sequence>MIPMRVLLLLLLIVCLSWAFDKNLLKKGKKSSAYEKHPISRRVLRFERSVRSSEFPQPEELPFPMLDFAKILPEIPVKYKPSRVMPDTDYQPDLEF</sequence>
<gene>
    <name evidence="2" type="primary">Acey_s0015.g2740</name>
    <name evidence="2" type="synonym">Acey-F59B10.5</name>
    <name evidence="2" type="ORF">Y032_0015g2740</name>
</gene>
<proteinExistence type="predicted"/>
<protein>
    <submittedName>
        <fullName evidence="2">Uncharacterized protein</fullName>
    </submittedName>
</protein>
<dbReference type="Proteomes" id="UP000024635">
    <property type="component" value="Unassembled WGS sequence"/>
</dbReference>
<comment type="caution">
    <text evidence="2">The sequence shown here is derived from an EMBL/GenBank/DDBJ whole genome shotgun (WGS) entry which is preliminary data.</text>
</comment>
<keyword evidence="3" id="KW-1185">Reference proteome</keyword>
<reference evidence="3" key="1">
    <citation type="journal article" date="2015" name="Nat. Genet.">
        <title>The genome and transcriptome of the zoonotic hookworm Ancylostoma ceylanicum identify infection-specific gene families.</title>
        <authorList>
            <person name="Schwarz E.M."/>
            <person name="Hu Y."/>
            <person name="Antoshechkin I."/>
            <person name="Miller M.M."/>
            <person name="Sternberg P.W."/>
            <person name="Aroian R.V."/>
        </authorList>
    </citation>
    <scope>NUCLEOTIDE SEQUENCE</scope>
    <source>
        <strain evidence="3">HY135</strain>
    </source>
</reference>